<evidence type="ECO:0000256" key="8">
    <source>
        <dbReference type="ARBA" id="ARBA00023306"/>
    </source>
</evidence>
<keyword evidence="7 9" id="KW-0067">ATP-binding</keyword>
<evidence type="ECO:0000313" key="14">
    <source>
        <dbReference type="Proteomes" id="UP000262004"/>
    </source>
</evidence>
<feature type="domain" description="Mur ligase C-terminal" evidence="11">
    <location>
        <begin position="319"/>
        <end position="433"/>
    </location>
</feature>
<keyword evidence="9 10" id="KW-0133">Cell shape</keyword>
<comment type="similarity">
    <text evidence="9">Belongs to the MurCDEF family.</text>
</comment>
<evidence type="ECO:0000259" key="11">
    <source>
        <dbReference type="Pfam" id="PF02875"/>
    </source>
</evidence>
<dbReference type="GO" id="GO:0008764">
    <property type="term" value="F:UDP-N-acetylmuramoylalanine-D-glutamate ligase activity"/>
    <property type="evidence" value="ECO:0007669"/>
    <property type="project" value="UniProtKB-UniRule"/>
</dbReference>
<dbReference type="InterPro" id="IPR018109">
    <property type="entry name" value="Folylpolyglutamate_synth_CS"/>
</dbReference>
<reference evidence="13 14" key="1">
    <citation type="submission" date="2018-04" db="EMBL/GenBank/DDBJ databases">
        <title>Complete genome sequence of Hydrogenophilus thermoluteolus TH-1.</title>
        <authorList>
            <person name="Arai H."/>
        </authorList>
    </citation>
    <scope>NUCLEOTIDE SEQUENCE [LARGE SCALE GENOMIC DNA]</scope>
    <source>
        <strain evidence="13 14">TH-1</strain>
    </source>
</reference>
<keyword evidence="8 9" id="KW-0131">Cell cycle</keyword>
<dbReference type="Proteomes" id="UP000262004">
    <property type="component" value="Chromosome"/>
</dbReference>
<evidence type="ECO:0000313" key="13">
    <source>
        <dbReference type="EMBL" id="BBD77037.1"/>
    </source>
</evidence>
<dbReference type="Pfam" id="PF08245">
    <property type="entry name" value="Mur_ligase_M"/>
    <property type="match status" value="1"/>
</dbReference>
<evidence type="ECO:0000256" key="6">
    <source>
        <dbReference type="ARBA" id="ARBA00022741"/>
    </source>
</evidence>
<dbReference type="OrthoDB" id="5287865at2"/>
<dbReference type="PANTHER" id="PTHR43692:SF1">
    <property type="entry name" value="UDP-N-ACETYLMURAMOYLALANINE--D-GLUTAMATE LIGASE"/>
    <property type="match status" value="1"/>
</dbReference>
<evidence type="ECO:0000256" key="9">
    <source>
        <dbReference type="HAMAP-Rule" id="MF_00639"/>
    </source>
</evidence>
<comment type="catalytic activity">
    <reaction evidence="9 10">
        <text>UDP-N-acetyl-alpha-D-muramoyl-L-alanine + D-glutamate + ATP = UDP-N-acetyl-alpha-D-muramoyl-L-alanyl-D-glutamate + ADP + phosphate + H(+)</text>
        <dbReference type="Rhea" id="RHEA:16429"/>
        <dbReference type="ChEBI" id="CHEBI:15378"/>
        <dbReference type="ChEBI" id="CHEBI:29986"/>
        <dbReference type="ChEBI" id="CHEBI:30616"/>
        <dbReference type="ChEBI" id="CHEBI:43474"/>
        <dbReference type="ChEBI" id="CHEBI:83898"/>
        <dbReference type="ChEBI" id="CHEBI:83900"/>
        <dbReference type="ChEBI" id="CHEBI:456216"/>
        <dbReference type="EC" id="6.3.2.9"/>
    </reaction>
</comment>
<comment type="function">
    <text evidence="9 10">Cell wall formation. Catalyzes the addition of glutamate to the nucleotide precursor UDP-N-acetylmuramoyl-L-alanine (UMA).</text>
</comment>
<evidence type="ECO:0000256" key="4">
    <source>
        <dbReference type="ARBA" id="ARBA00022598"/>
    </source>
</evidence>
<evidence type="ECO:0000259" key="12">
    <source>
        <dbReference type="Pfam" id="PF08245"/>
    </source>
</evidence>
<accession>A0A2Z6DX68</accession>
<dbReference type="Gene3D" id="3.40.1190.10">
    <property type="entry name" value="Mur-like, catalytic domain"/>
    <property type="match status" value="1"/>
</dbReference>
<dbReference type="UniPathway" id="UPA00219"/>
<dbReference type="SUPFAM" id="SSF51984">
    <property type="entry name" value="MurCD N-terminal domain"/>
    <property type="match status" value="1"/>
</dbReference>
<dbReference type="SUPFAM" id="SSF53623">
    <property type="entry name" value="MurD-like peptide ligases, catalytic domain"/>
    <property type="match status" value="1"/>
</dbReference>
<feature type="domain" description="Mur ligase central" evidence="12">
    <location>
        <begin position="114"/>
        <end position="296"/>
    </location>
</feature>
<dbReference type="NCBIfam" id="TIGR01087">
    <property type="entry name" value="murD"/>
    <property type="match status" value="1"/>
</dbReference>
<keyword evidence="14" id="KW-1185">Reference proteome</keyword>
<dbReference type="PROSITE" id="PS01011">
    <property type="entry name" value="FOLYLPOLYGLU_SYNT_1"/>
    <property type="match status" value="1"/>
</dbReference>
<feature type="binding site" evidence="9">
    <location>
        <begin position="116"/>
        <end position="122"/>
    </location>
    <ligand>
        <name>ATP</name>
        <dbReference type="ChEBI" id="CHEBI:30616"/>
    </ligand>
</feature>
<organism evidence="13 14">
    <name type="scientific">Hydrogenophilus thermoluteolus</name>
    <name type="common">Pseudomonas hydrogenothermophila</name>
    <dbReference type="NCBI Taxonomy" id="297"/>
    <lineage>
        <taxon>Bacteria</taxon>
        <taxon>Pseudomonadati</taxon>
        <taxon>Pseudomonadota</taxon>
        <taxon>Hydrogenophilia</taxon>
        <taxon>Hydrogenophilales</taxon>
        <taxon>Hydrogenophilaceae</taxon>
        <taxon>Hydrogenophilus</taxon>
    </lineage>
</organism>
<dbReference type="GO" id="GO:0004326">
    <property type="term" value="F:tetrahydrofolylpolyglutamate synthase activity"/>
    <property type="evidence" value="ECO:0007669"/>
    <property type="project" value="InterPro"/>
</dbReference>
<evidence type="ECO:0000256" key="3">
    <source>
        <dbReference type="ARBA" id="ARBA00022490"/>
    </source>
</evidence>
<evidence type="ECO:0000256" key="2">
    <source>
        <dbReference type="ARBA" id="ARBA00004752"/>
    </source>
</evidence>
<dbReference type="GO" id="GO:0009252">
    <property type="term" value="P:peptidoglycan biosynthetic process"/>
    <property type="evidence" value="ECO:0007669"/>
    <property type="project" value="UniProtKB-UniRule"/>
</dbReference>
<dbReference type="GO" id="GO:0071555">
    <property type="term" value="P:cell wall organization"/>
    <property type="evidence" value="ECO:0007669"/>
    <property type="project" value="UniProtKB-KW"/>
</dbReference>
<keyword evidence="9 10" id="KW-0961">Cell wall biogenesis/degradation</keyword>
<evidence type="ECO:0000256" key="1">
    <source>
        <dbReference type="ARBA" id="ARBA00004496"/>
    </source>
</evidence>
<evidence type="ECO:0000256" key="5">
    <source>
        <dbReference type="ARBA" id="ARBA00022618"/>
    </source>
</evidence>
<evidence type="ECO:0000256" key="10">
    <source>
        <dbReference type="RuleBase" id="RU003664"/>
    </source>
</evidence>
<dbReference type="SUPFAM" id="SSF53244">
    <property type="entry name" value="MurD-like peptide ligases, peptide-binding domain"/>
    <property type="match status" value="1"/>
</dbReference>
<evidence type="ECO:0000256" key="7">
    <source>
        <dbReference type="ARBA" id="ARBA00022840"/>
    </source>
</evidence>
<dbReference type="InterPro" id="IPR005762">
    <property type="entry name" value="MurD"/>
</dbReference>
<dbReference type="EMBL" id="AP018558">
    <property type="protein sequence ID" value="BBD77037.1"/>
    <property type="molecule type" value="Genomic_DNA"/>
</dbReference>
<name>A0A2Z6DX68_HYDTE</name>
<comment type="pathway">
    <text evidence="2 9 10">Cell wall biogenesis; peptidoglycan biosynthesis.</text>
</comment>
<keyword evidence="3 9" id="KW-0963">Cytoplasm</keyword>
<dbReference type="InterPro" id="IPR013221">
    <property type="entry name" value="Mur_ligase_cen"/>
</dbReference>
<dbReference type="GO" id="GO:0005524">
    <property type="term" value="F:ATP binding"/>
    <property type="evidence" value="ECO:0007669"/>
    <property type="project" value="UniProtKB-UniRule"/>
</dbReference>
<dbReference type="GO" id="GO:0008360">
    <property type="term" value="P:regulation of cell shape"/>
    <property type="evidence" value="ECO:0007669"/>
    <property type="project" value="UniProtKB-KW"/>
</dbReference>
<gene>
    <name evidence="9 13" type="primary">murD</name>
    <name evidence="13" type="ORF">HPTL_0769</name>
</gene>
<dbReference type="PANTHER" id="PTHR43692">
    <property type="entry name" value="UDP-N-ACETYLMURAMOYLALANINE--D-GLUTAMATE LIGASE"/>
    <property type="match status" value="1"/>
</dbReference>
<dbReference type="KEGG" id="htl:HPTL_0769"/>
<comment type="subcellular location">
    <subcellularLocation>
        <location evidence="1 9 10">Cytoplasm</location>
    </subcellularLocation>
</comment>
<dbReference type="GO" id="GO:0005737">
    <property type="term" value="C:cytoplasm"/>
    <property type="evidence" value="ECO:0007669"/>
    <property type="project" value="UniProtKB-SubCell"/>
</dbReference>
<dbReference type="Gene3D" id="3.40.50.720">
    <property type="entry name" value="NAD(P)-binding Rossmann-like Domain"/>
    <property type="match status" value="1"/>
</dbReference>
<dbReference type="HAMAP" id="MF_00639">
    <property type="entry name" value="MurD"/>
    <property type="match status" value="1"/>
</dbReference>
<protein>
    <recommendedName>
        <fullName evidence="9 10">UDP-N-acetylmuramoylalanine--D-glutamate ligase</fullName>
        <ecNumber evidence="9 10">6.3.2.9</ecNumber>
    </recommendedName>
    <alternativeName>
        <fullName evidence="9">D-glutamic acid-adding enzyme</fullName>
    </alternativeName>
    <alternativeName>
        <fullName evidence="9">UDP-N-acetylmuramoyl-L-alanyl-D-glutamate synthetase</fullName>
    </alternativeName>
</protein>
<dbReference type="Gene3D" id="3.90.190.20">
    <property type="entry name" value="Mur ligase, C-terminal domain"/>
    <property type="match status" value="1"/>
</dbReference>
<dbReference type="InterPro" id="IPR036615">
    <property type="entry name" value="Mur_ligase_C_dom_sf"/>
</dbReference>
<keyword evidence="9 10" id="KW-0573">Peptidoglycan synthesis</keyword>
<proteinExistence type="inferred from homology"/>
<dbReference type="InterPro" id="IPR004101">
    <property type="entry name" value="Mur_ligase_C"/>
</dbReference>
<dbReference type="InterPro" id="IPR036565">
    <property type="entry name" value="Mur-like_cat_sf"/>
</dbReference>
<keyword evidence="5 9" id="KW-0132">Cell division</keyword>
<dbReference type="GO" id="GO:0051301">
    <property type="term" value="P:cell division"/>
    <property type="evidence" value="ECO:0007669"/>
    <property type="project" value="UniProtKB-KW"/>
</dbReference>
<dbReference type="EC" id="6.3.2.9" evidence="9 10"/>
<sequence length="463" mass="49392">MAMDLVLGLGLSGAAMVRWLVAHGLSVRAADTRAAPPEKEALIAECPGVEWRFGCVMDAALLDGVDRVWVSPGLPTDLPCLVAARACGLSTGGELALFAEVRRARGDRAPILAITGTNGKSTTTALVSHLLTALGWDAPPLGNIGKPLLAEALERERTGRPWPQVWVVELSSFQLEAAGTFAADAATILNVTEDHLDRHGSMAAYVRAKARILEGAACAVLPRDDATLWQWLGDAAQRVRTVTFGLDQPPTDEDWGVVESEGRSWLAWGDRLLVPTDRLPLLGRHNQRNVLAALALVVHLTGWDDRLAAAVTSFRGLPHRMVLVATRSDGVRFVEDSKGTNVGATVAAITSLDAPIRLLAGGDGKGQSFVPLAEAARGRVRCAYLYGRDRTALAEAFTAAGVAVHCCESLEEATARAARDAEPGDIVLLSPACASWDQFRDYRARAACFVAAVERHLTTEQIP</sequence>
<keyword evidence="6 9" id="KW-0547">Nucleotide-binding</keyword>
<keyword evidence="4 9" id="KW-0436">Ligase</keyword>
<dbReference type="Pfam" id="PF02875">
    <property type="entry name" value="Mur_ligase_C"/>
    <property type="match status" value="1"/>
</dbReference>
<dbReference type="Pfam" id="PF21799">
    <property type="entry name" value="MurD-like_N"/>
    <property type="match status" value="1"/>
</dbReference>
<dbReference type="AlphaFoldDB" id="A0A2Z6DX68"/>